<dbReference type="Pfam" id="PF08671">
    <property type="entry name" value="SinI"/>
    <property type="match status" value="1"/>
</dbReference>
<keyword evidence="3" id="KW-1185">Reference proteome</keyword>
<dbReference type="GO" id="GO:0046983">
    <property type="term" value="F:protein dimerization activity"/>
    <property type="evidence" value="ECO:0007669"/>
    <property type="project" value="InterPro"/>
</dbReference>
<feature type="domain" description="Sin" evidence="1">
    <location>
        <begin position="4"/>
        <end position="42"/>
    </location>
</feature>
<dbReference type="GO" id="GO:0006355">
    <property type="term" value="P:regulation of DNA-templated transcription"/>
    <property type="evidence" value="ECO:0007669"/>
    <property type="project" value="InterPro"/>
</dbReference>
<dbReference type="SUPFAM" id="SSF47406">
    <property type="entry name" value="SinR repressor dimerisation domain-like"/>
    <property type="match status" value="1"/>
</dbReference>
<dbReference type="EMBL" id="NPOA01000002">
    <property type="protein sequence ID" value="PAV30957.1"/>
    <property type="molecule type" value="Genomic_DNA"/>
</dbReference>
<organism evidence="2 3">
    <name type="scientific">Virgibacillus profundi</name>
    <dbReference type="NCBI Taxonomy" id="2024555"/>
    <lineage>
        <taxon>Bacteria</taxon>
        <taxon>Bacillati</taxon>
        <taxon>Bacillota</taxon>
        <taxon>Bacilli</taxon>
        <taxon>Bacillales</taxon>
        <taxon>Bacillaceae</taxon>
        <taxon>Virgibacillus</taxon>
    </lineage>
</organism>
<evidence type="ECO:0000313" key="3">
    <source>
        <dbReference type="Proteomes" id="UP000218887"/>
    </source>
</evidence>
<protein>
    <recommendedName>
        <fullName evidence="1">Sin domain-containing protein</fullName>
    </recommendedName>
</protein>
<dbReference type="InterPro" id="IPR010981">
    <property type="entry name" value="SinR/SinI_dimer_dom"/>
</dbReference>
<evidence type="ECO:0000259" key="1">
    <source>
        <dbReference type="PROSITE" id="PS51500"/>
    </source>
</evidence>
<dbReference type="AlphaFoldDB" id="A0A2A2IH46"/>
<dbReference type="InterPro" id="IPR036281">
    <property type="entry name" value="SinR/SinI_dimer_dom_sf"/>
</dbReference>
<name>A0A2A2IH46_9BACI</name>
<sequence length="50" mass="5832">MVNEQIPVKSLTYDQEWVYLITLAKESGLSKSEVLQFLKLASEKEKTMKR</sequence>
<dbReference type="PROSITE" id="PS51500">
    <property type="entry name" value="SIN"/>
    <property type="match status" value="1"/>
</dbReference>
<accession>A0A2A2IH46</accession>
<dbReference type="RefSeq" id="WP_095654288.1">
    <property type="nucleotide sequence ID" value="NZ_NPOA01000002.1"/>
</dbReference>
<reference evidence="2 3" key="1">
    <citation type="submission" date="2017-08" db="EMBL/GenBank/DDBJ databases">
        <title>Virgibacillus indicus sp. nov. and Virgibacillus profoundi sp. nov, two moderately halophilic bacteria isolated from marine sediment by using the Microfluidic Streak Plate.</title>
        <authorList>
            <person name="Xu B."/>
            <person name="Hu B."/>
            <person name="Wang J."/>
            <person name="Zhu Y."/>
            <person name="Huang L."/>
            <person name="Du W."/>
            <person name="Huang Y."/>
        </authorList>
    </citation>
    <scope>NUCLEOTIDE SEQUENCE [LARGE SCALE GENOMIC DNA]</scope>
    <source>
        <strain evidence="2 3">IO3-P3-H5</strain>
    </source>
</reference>
<comment type="caution">
    <text evidence="2">The sequence shown here is derived from an EMBL/GenBank/DDBJ whole genome shotgun (WGS) entry which is preliminary data.</text>
</comment>
<dbReference type="Proteomes" id="UP000218887">
    <property type="component" value="Unassembled WGS sequence"/>
</dbReference>
<gene>
    <name evidence="2" type="ORF">CIL05_04375</name>
</gene>
<evidence type="ECO:0000313" key="2">
    <source>
        <dbReference type="EMBL" id="PAV30957.1"/>
    </source>
</evidence>
<proteinExistence type="predicted"/>